<dbReference type="InterPro" id="IPR029058">
    <property type="entry name" value="AB_hydrolase_fold"/>
</dbReference>
<reference evidence="3 4" key="1">
    <citation type="submission" date="2018-06" db="EMBL/GenBank/DDBJ databases">
        <title>Complete Genomes of Monosporascus.</title>
        <authorList>
            <person name="Robinson A.J."/>
            <person name="Natvig D.O."/>
        </authorList>
    </citation>
    <scope>NUCLEOTIDE SEQUENCE [LARGE SCALE GENOMIC DNA]</scope>
    <source>
        <strain evidence="3 4">CBS 110550</strain>
    </source>
</reference>
<keyword evidence="4" id="KW-1185">Reference proteome</keyword>
<proteinExistence type="predicted"/>
<feature type="region of interest" description="Disordered" evidence="1">
    <location>
        <begin position="198"/>
        <end position="229"/>
    </location>
</feature>
<feature type="domain" description="AB hydrolase-1" evidence="2">
    <location>
        <begin position="24"/>
        <end position="198"/>
    </location>
</feature>
<evidence type="ECO:0000313" key="4">
    <source>
        <dbReference type="Proteomes" id="UP000293360"/>
    </source>
</evidence>
<sequence length="229" mass="24557">MDSCVSGHRLLLPGPAGATGGPLVICFHGSGEPCLSSWDTLAGLLVSHGLPVLLYERGPLNPNPEEATAGLYAYLAKENLEGPYILIAHSYGGAFARTFLHRHGAAADIAGVVLVETGQEGGLDPKVEKAQYAKRVLGSKPLSVVRGNSFLGQWRALEAAEANASPAELRSRREMLQKYDEEDERLKKKQLALSRYASRPNPIGLEPALSSAPTQRQFCLGEGVDRRAT</sequence>
<name>A0A4V1XCB0_9PEZI</name>
<protein>
    <recommendedName>
        <fullName evidence="2">AB hydrolase-1 domain-containing protein</fullName>
    </recommendedName>
</protein>
<dbReference type="STRING" id="155417.A0A4V1XCB0"/>
<gene>
    <name evidence="3" type="ORF">DL764_001486</name>
</gene>
<dbReference type="OrthoDB" id="294702at2759"/>
<evidence type="ECO:0000259" key="2">
    <source>
        <dbReference type="Pfam" id="PF12697"/>
    </source>
</evidence>
<dbReference type="InterPro" id="IPR000073">
    <property type="entry name" value="AB_hydrolase_1"/>
</dbReference>
<accession>A0A4V1XCB0</accession>
<evidence type="ECO:0000313" key="3">
    <source>
        <dbReference type="EMBL" id="RYP09119.1"/>
    </source>
</evidence>
<dbReference type="SUPFAM" id="SSF53474">
    <property type="entry name" value="alpha/beta-Hydrolases"/>
    <property type="match status" value="1"/>
</dbReference>
<comment type="caution">
    <text evidence="3">The sequence shown here is derived from an EMBL/GenBank/DDBJ whole genome shotgun (WGS) entry which is preliminary data.</text>
</comment>
<dbReference type="EMBL" id="QJNU01000046">
    <property type="protein sequence ID" value="RYP09119.1"/>
    <property type="molecule type" value="Genomic_DNA"/>
</dbReference>
<dbReference type="Gene3D" id="3.40.50.1820">
    <property type="entry name" value="alpha/beta hydrolase"/>
    <property type="match status" value="1"/>
</dbReference>
<dbReference type="Pfam" id="PF12697">
    <property type="entry name" value="Abhydrolase_6"/>
    <property type="match status" value="1"/>
</dbReference>
<organism evidence="3 4">
    <name type="scientific">Monosporascus ibericus</name>
    <dbReference type="NCBI Taxonomy" id="155417"/>
    <lineage>
        <taxon>Eukaryota</taxon>
        <taxon>Fungi</taxon>
        <taxon>Dikarya</taxon>
        <taxon>Ascomycota</taxon>
        <taxon>Pezizomycotina</taxon>
        <taxon>Sordariomycetes</taxon>
        <taxon>Xylariomycetidae</taxon>
        <taxon>Xylariales</taxon>
        <taxon>Xylariales incertae sedis</taxon>
        <taxon>Monosporascus</taxon>
    </lineage>
</organism>
<evidence type="ECO:0000256" key="1">
    <source>
        <dbReference type="SAM" id="MobiDB-lite"/>
    </source>
</evidence>
<dbReference type="AlphaFoldDB" id="A0A4V1XCB0"/>
<dbReference type="Proteomes" id="UP000293360">
    <property type="component" value="Unassembled WGS sequence"/>
</dbReference>